<dbReference type="AlphaFoldDB" id="A0AA50Q648"/>
<dbReference type="PANTHER" id="PTHR39327">
    <property type="match status" value="1"/>
</dbReference>
<dbReference type="Proteomes" id="UP001236800">
    <property type="component" value="Chromosome"/>
</dbReference>
<accession>A0AA50Q648</accession>
<evidence type="ECO:0000256" key="1">
    <source>
        <dbReference type="SAM" id="Phobius"/>
    </source>
</evidence>
<keyword evidence="1" id="KW-0812">Transmembrane</keyword>
<gene>
    <name evidence="2" type="ORF">RA178_20080</name>
</gene>
<protein>
    <submittedName>
        <fullName evidence="2">Transglutaminase-like cysteine peptidase</fullName>
    </submittedName>
</protein>
<dbReference type="GeneID" id="301341532"/>
<evidence type="ECO:0000313" key="2">
    <source>
        <dbReference type="EMBL" id="WMB72683.1"/>
    </source>
</evidence>
<dbReference type="PANTHER" id="PTHR39327:SF1">
    <property type="entry name" value="BLR5470 PROTEIN"/>
    <property type="match status" value="1"/>
</dbReference>
<sequence length="235" mass="27021">MNGRLDYKDSLLRVCRFSLIASALGICCLYAAPTQNLDEVKITSTLEKHYGERAGMRARAWFKVLSEASTLDEKEKLLKVNNFFNLFRFVDDSKLWGDSNYWATPMEFIGVNGGDCEDFSIAKYFTLLQLGVQEDKMRITMVKATTVNQYHMVLAYYETPSSIPLVLDNLDHEIKPATKRKDLLPVYSFNGKQLWLNKEQGRGVLAGSSKRLEKWNDLNHRLGVDRLRQPKLKLE</sequence>
<feature type="transmembrane region" description="Helical" evidence="1">
    <location>
        <begin position="12"/>
        <end position="32"/>
    </location>
</feature>
<reference evidence="2" key="1">
    <citation type="submission" date="2023-08" db="EMBL/GenBank/DDBJ databases">
        <title>Complete genome sequence of Shewanella oncorhynchi Z-P2, a siderophore putrebactin-producing bacterium.</title>
        <authorList>
            <person name="Zhang Y."/>
        </authorList>
    </citation>
    <scope>NUCLEOTIDE SEQUENCE</scope>
    <source>
        <strain evidence="2">Z-P2</strain>
    </source>
</reference>
<dbReference type="Gene3D" id="3.10.620.30">
    <property type="match status" value="1"/>
</dbReference>
<dbReference type="Pfam" id="PF06035">
    <property type="entry name" value="Peptidase_C93"/>
    <property type="match status" value="1"/>
</dbReference>
<keyword evidence="1" id="KW-0472">Membrane</keyword>
<name>A0AA50Q648_9GAMM</name>
<organism evidence="2">
    <name type="scientific">Shewanella oncorhynchi</name>
    <dbReference type="NCBI Taxonomy" id="2726434"/>
    <lineage>
        <taxon>Bacteria</taxon>
        <taxon>Pseudomonadati</taxon>
        <taxon>Pseudomonadota</taxon>
        <taxon>Gammaproteobacteria</taxon>
        <taxon>Alteromonadales</taxon>
        <taxon>Shewanellaceae</taxon>
        <taxon>Shewanella</taxon>
    </lineage>
</organism>
<proteinExistence type="predicted"/>
<dbReference type="RefSeq" id="WP_105250450.1">
    <property type="nucleotide sequence ID" value="NZ_CP132914.1"/>
</dbReference>
<dbReference type="KEGG" id="sog:RA178_20080"/>
<keyword evidence="1" id="KW-1133">Transmembrane helix</keyword>
<dbReference type="InterPro" id="IPR010319">
    <property type="entry name" value="Transglutaminase-like_Cys_pept"/>
</dbReference>
<dbReference type="EMBL" id="CP132914">
    <property type="protein sequence ID" value="WMB72683.1"/>
    <property type="molecule type" value="Genomic_DNA"/>
</dbReference>